<protein>
    <submittedName>
        <fullName evidence="8">DMT family transporter</fullName>
    </submittedName>
</protein>
<feature type="transmembrane region" description="Helical" evidence="6">
    <location>
        <begin position="75"/>
        <end position="96"/>
    </location>
</feature>
<evidence type="ECO:0000256" key="5">
    <source>
        <dbReference type="ARBA" id="ARBA00023136"/>
    </source>
</evidence>
<keyword evidence="2" id="KW-1003">Cell membrane</keyword>
<dbReference type="InterPro" id="IPR037185">
    <property type="entry name" value="EmrE-like"/>
</dbReference>
<feature type="transmembrane region" description="Helical" evidence="6">
    <location>
        <begin position="284"/>
        <end position="301"/>
    </location>
</feature>
<feature type="transmembrane region" description="Helical" evidence="6">
    <location>
        <begin position="43"/>
        <end position="63"/>
    </location>
</feature>
<organism evidence="8 9">
    <name type="scientific">Tabrizicola soli</name>
    <dbReference type="NCBI Taxonomy" id="2185115"/>
    <lineage>
        <taxon>Bacteria</taxon>
        <taxon>Pseudomonadati</taxon>
        <taxon>Pseudomonadota</taxon>
        <taxon>Alphaproteobacteria</taxon>
        <taxon>Rhodobacterales</taxon>
        <taxon>Paracoccaceae</taxon>
        <taxon>Tabrizicola</taxon>
    </lineage>
</organism>
<keyword evidence="3 6" id="KW-0812">Transmembrane</keyword>
<dbReference type="InterPro" id="IPR051258">
    <property type="entry name" value="Diverse_Substrate_Transporter"/>
</dbReference>
<keyword evidence="9" id="KW-1185">Reference proteome</keyword>
<feature type="domain" description="EamA" evidence="7">
    <location>
        <begin position="15"/>
        <end position="145"/>
    </location>
</feature>
<feature type="transmembrane region" description="Helical" evidence="6">
    <location>
        <begin position="186"/>
        <end position="206"/>
    </location>
</feature>
<feature type="transmembrane region" description="Helical" evidence="6">
    <location>
        <begin position="131"/>
        <end position="150"/>
    </location>
</feature>
<accession>A0ABV7DXJ9</accession>
<proteinExistence type="predicted"/>
<keyword evidence="5 6" id="KW-0472">Membrane</keyword>
<dbReference type="PANTHER" id="PTHR42920:SF11">
    <property type="entry name" value="INNER MEMBRANE PROTEIN YTFF"/>
    <property type="match status" value="1"/>
</dbReference>
<evidence type="ECO:0000313" key="9">
    <source>
        <dbReference type="Proteomes" id="UP001595445"/>
    </source>
</evidence>
<dbReference type="PANTHER" id="PTHR42920">
    <property type="entry name" value="OS03G0707200 PROTEIN-RELATED"/>
    <property type="match status" value="1"/>
</dbReference>
<evidence type="ECO:0000313" key="8">
    <source>
        <dbReference type="EMBL" id="MFC3087147.1"/>
    </source>
</evidence>
<keyword evidence="4 6" id="KW-1133">Transmembrane helix</keyword>
<evidence type="ECO:0000256" key="1">
    <source>
        <dbReference type="ARBA" id="ARBA00004651"/>
    </source>
</evidence>
<evidence type="ECO:0000256" key="4">
    <source>
        <dbReference type="ARBA" id="ARBA00022989"/>
    </source>
</evidence>
<dbReference type="Pfam" id="PF00892">
    <property type="entry name" value="EamA"/>
    <property type="match status" value="1"/>
</dbReference>
<feature type="transmembrane region" description="Helical" evidence="6">
    <location>
        <begin position="102"/>
        <end position="119"/>
    </location>
</feature>
<dbReference type="RefSeq" id="WP_197642982.1">
    <property type="nucleotide sequence ID" value="NZ_JAEACP010000007.1"/>
</dbReference>
<sequence>MTAISPTTRRPLLLANLICLASMVVWAAGLPAADLILPHMPPVALTAGRATLAAMVLVPLWWLIEGRRAILQADWLTGAWIGFVTLGLGSFFIVLALHYNDAVTVAIVTAVMPVIGILLECIADKRPFTRALAVGLVLSVGGGVIAVGGAGGRMDFGVGILAALVSTLCYTWGSRETVRALPHLTPLGRCSVTITGCAAIALAAAAGDGLIRGQWPDWQAIGPAEFAGLAVFGIGSLAISQLLWIVVVGRLGIGAASMHSNATPFYTMVIVFLLGGIWNWWQTLGAAIVVLGALIAQGLLIRESR</sequence>
<comment type="caution">
    <text evidence="8">The sequence shown here is derived from an EMBL/GenBank/DDBJ whole genome shotgun (WGS) entry which is preliminary data.</text>
</comment>
<feature type="transmembrane region" description="Helical" evidence="6">
    <location>
        <begin position="261"/>
        <end position="278"/>
    </location>
</feature>
<dbReference type="Proteomes" id="UP001595445">
    <property type="component" value="Unassembled WGS sequence"/>
</dbReference>
<name>A0ABV7DXJ9_9RHOB</name>
<comment type="subcellular location">
    <subcellularLocation>
        <location evidence="1">Cell membrane</location>
        <topology evidence="1">Multi-pass membrane protein</topology>
    </subcellularLocation>
</comment>
<evidence type="ECO:0000256" key="6">
    <source>
        <dbReference type="SAM" id="Phobius"/>
    </source>
</evidence>
<feature type="transmembrane region" description="Helical" evidence="6">
    <location>
        <begin position="156"/>
        <end position="174"/>
    </location>
</feature>
<gene>
    <name evidence="8" type="ORF">ACFOD6_13930</name>
</gene>
<evidence type="ECO:0000256" key="3">
    <source>
        <dbReference type="ARBA" id="ARBA00022692"/>
    </source>
</evidence>
<reference evidence="9" key="1">
    <citation type="journal article" date="2019" name="Int. J. Syst. Evol. Microbiol.">
        <title>The Global Catalogue of Microorganisms (GCM) 10K type strain sequencing project: providing services to taxonomists for standard genome sequencing and annotation.</title>
        <authorList>
            <consortium name="The Broad Institute Genomics Platform"/>
            <consortium name="The Broad Institute Genome Sequencing Center for Infectious Disease"/>
            <person name="Wu L."/>
            <person name="Ma J."/>
        </authorList>
    </citation>
    <scope>NUCLEOTIDE SEQUENCE [LARGE SCALE GENOMIC DNA]</scope>
    <source>
        <strain evidence="9">KCTC 62102</strain>
    </source>
</reference>
<evidence type="ECO:0000256" key="2">
    <source>
        <dbReference type="ARBA" id="ARBA00022475"/>
    </source>
</evidence>
<dbReference type="InterPro" id="IPR000620">
    <property type="entry name" value="EamA_dom"/>
</dbReference>
<dbReference type="SUPFAM" id="SSF103481">
    <property type="entry name" value="Multidrug resistance efflux transporter EmrE"/>
    <property type="match status" value="2"/>
</dbReference>
<evidence type="ECO:0000259" key="7">
    <source>
        <dbReference type="Pfam" id="PF00892"/>
    </source>
</evidence>
<feature type="transmembrane region" description="Helical" evidence="6">
    <location>
        <begin position="226"/>
        <end position="249"/>
    </location>
</feature>
<dbReference type="EMBL" id="JBHRSM010000024">
    <property type="protein sequence ID" value="MFC3087147.1"/>
    <property type="molecule type" value="Genomic_DNA"/>
</dbReference>